<feature type="transmembrane region" description="Helical" evidence="5">
    <location>
        <begin position="111"/>
        <end position="130"/>
    </location>
</feature>
<dbReference type="InterPro" id="IPR036259">
    <property type="entry name" value="MFS_trans_sf"/>
</dbReference>
<evidence type="ECO:0000313" key="7">
    <source>
        <dbReference type="Proteomes" id="UP000031668"/>
    </source>
</evidence>
<dbReference type="Gene3D" id="1.20.1250.20">
    <property type="entry name" value="MFS general substrate transporter like domains"/>
    <property type="match status" value="1"/>
</dbReference>
<dbReference type="PANTHER" id="PTHR11662:SF399">
    <property type="entry name" value="FI19708P1-RELATED"/>
    <property type="match status" value="1"/>
</dbReference>
<dbReference type="GO" id="GO:0022857">
    <property type="term" value="F:transmembrane transporter activity"/>
    <property type="evidence" value="ECO:0007669"/>
    <property type="project" value="TreeGrafter"/>
</dbReference>
<dbReference type="GO" id="GO:0016020">
    <property type="term" value="C:membrane"/>
    <property type="evidence" value="ECO:0007669"/>
    <property type="project" value="UniProtKB-SubCell"/>
</dbReference>
<dbReference type="GO" id="GO:0006820">
    <property type="term" value="P:monoatomic anion transport"/>
    <property type="evidence" value="ECO:0007669"/>
    <property type="project" value="TreeGrafter"/>
</dbReference>
<dbReference type="OrthoDB" id="2985014at2759"/>
<dbReference type="Proteomes" id="UP000031668">
    <property type="component" value="Unassembled WGS sequence"/>
</dbReference>
<evidence type="ECO:0000256" key="3">
    <source>
        <dbReference type="ARBA" id="ARBA00022989"/>
    </source>
</evidence>
<sequence length="218" mass="25056">MSRRSKDFTRFRYIVCLTAWLSLLALYSQRINLSIGIIGMTKERASNKTQTFTCPVRYNKTSTLVQNRTEKFKLSESMQNYVLLAYNVGYMIGHVPGALLSITIDHSDNGVIVCGSLSIGLLCNPFVYMIRQWTFRPLYPIVHETIGSHSPQSEQTFLTLFTHIRNLVSLAIILPIGGLFINNFIDGWKYVFFLSEALDILVKIMWRLFVYLEPEENP</sequence>
<comment type="subcellular location">
    <subcellularLocation>
        <location evidence="1">Membrane</location>
        <topology evidence="1">Multi-pass membrane protein</topology>
    </subcellularLocation>
</comment>
<evidence type="ECO:0000256" key="4">
    <source>
        <dbReference type="ARBA" id="ARBA00023136"/>
    </source>
</evidence>
<keyword evidence="7" id="KW-1185">Reference proteome</keyword>
<dbReference type="SUPFAM" id="SSF103473">
    <property type="entry name" value="MFS general substrate transporter"/>
    <property type="match status" value="1"/>
</dbReference>
<gene>
    <name evidence="6" type="ORF">RF11_13797</name>
</gene>
<dbReference type="PANTHER" id="PTHR11662">
    <property type="entry name" value="SOLUTE CARRIER FAMILY 17"/>
    <property type="match status" value="1"/>
</dbReference>
<name>A0A0C2JIW9_THEKT</name>
<evidence type="ECO:0000256" key="5">
    <source>
        <dbReference type="SAM" id="Phobius"/>
    </source>
</evidence>
<protein>
    <submittedName>
        <fullName evidence="6">Sialin</fullName>
    </submittedName>
</protein>
<dbReference type="EMBL" id="JWZT01002471">
    <property type="protein sequence ID" value="KII69308.1"/>
    <property type="molecule type" value="Genomic_DNA"/>
</dbReference>
<evidence type="ECO:0000256" key="1">
    <source>
        <dbReference type="ARBA" id="ARBA00004141"/>
    </source>
</evidence>
<evidence type="ECO:0000313" key="6">
    <source>
        <dbReference type="EMBL" id="KII69308.1"/>
    </source>
</evidence>
<keyword evidence="2 5" id="KW-0812">Transmembrane</keyword>
<organism evidence="6 7">
    <name type="scientific">Thelohanellus kitauei</name>
    <name type="common">Myxosporean</name>
    <dbReference type="NCBI Taxonomy" id="669202"/>
    <lineage>
        <taxon>Eukaryota</taxon>
        <taxon>Metazoa</taxon>
        <taxon>Cnidaria</taxon>
        <taxon>Myxozoa</taxon>
        <taxon>Myxosporea</taxon>
        <taxon>Bivalvulida</taxon>
        <taxon>Platysporina</taxon>
        <taxon>Myxobolidae</taxon>
        <taxon>Thelohanellus</taxon>
    </lineage>
</organism>
<feature type="transmembrane region" description="Helical" evidence="5">
    <location>
        <begin position="167"/>
        <end position="185"/>
    </location>
</feature>
<accession>A0A0C2JIW9</accession>
<comment type="caution">
    <text evidence="6">The sequence shown here is derived from an EMBL/GenBank/DDBJ whole genome shotgun (WGS) entry which is preliminary data.</text>
</comment>
<keyword evidence="3 5" id="KW-1133">Transmembrane helix</keyword>
<dbReference type="InterPro" id="IPR050382">
    <property type="entry name" value="MFS_Na/Anion_cotransporter"/>
</dbReference>
<keyword evidence="4 5" id="KW-0472">Membrane</keyword>
<proteinExistence type="predicted"/>
<feature type="transmembrane region" description="Helical" evidence="5">
    <location>
        <begin position="81"/>
        <end position="104"/>
    </location>
</feature>
<dbReference type="AlphaFoldDB" id="A0A0C2JIW9"/>
<reference evidence="6 7" key="1">
    <citation type="journal article" date="2014" name="Genome Biol. Evol.">
        <title>The genome of the myxosporean Thelohanellus kitauei shows adaptations to nutrient acquisition within its fish host.</title>
        <authorList>
            <person name="Yang Y."/>
            <person name="Xiong J."/>
            <person name="Zhou Z."/>
            <person name="Huo F."/>
            <person name="Miao W."/>
            <person name="Ran C."/>
            <person name="Liu Y."/>
            <person name="Zhang J."/>
            <person name="Feng J."/>
            <person name="Wang M."/>
            <person name="Wang M."/>
            <person name="Wang L."/>
            <person name="Yao B."/>
        </authorList>
    </citation>
    <scope>NUCLEOTIDE SEQUENCE [LARGE SCALE GENOMIC DNA]</scope>
    <source>
        <strain evidence="6">Wuqing</strain>
    </source>
</reference>
<evidence type="ECO:0000256" key="2">
    <source>
        <dbReference type="ARBA" id="ARBA00022692"/>
    </source>
</evidence>